<comment type="caution">
    <text evidence="1">The sequence shown here is derived from an EMBL/GenBank/DDBJ whole genome shotgun (WGS) entry which is preliminary data.</text>
</comment>
<protein>
    <submittedName>
        <fullName evidence="1">Uncharacterized protein</fullName>
    </submittedName>
</protein>
<organism evidence="1 2">
    <name type="scientific">Thanatephorus cucumeris (strain AG1-IB / isolate 7/3/14)</name>
    <name type="common">Lettuce bottom rot fungus</name>
    <name type="synonym">Rhizoctonia solani</name>
    <dbReference type="NCBI Taxonomy" id="1108050"/>
    <lineage>
        <taxon>Eukaryota</taxon>
        <taxon>Fungi</taxon>
        <taxon>Dikarya</taxon>
        <taxon>Basidiomycota</taxon>
        <taxon>Agaricomycotina</taxon>
        <taxon>Agaricomycetes</taxon>
        <taxon>Cantharellales</taxon>
        <taxon>Ceratobasidiaceae</taxon>
        <taxon>Rhizoctonia</taxon>
        <taxon>Rhizoctonia solani AG-1</taxon>
    </lineage>
</organism>
<dbReference type="EMBL" id="CAOJ01004282">
    <property type="protein sequence ID" value="CCO29120.1"/>
    <property type="molecule type" value="Genomic_DNA"/>
</dbReference>
<evidence type="ECO:0000313" key="2">
    <source>
        <dbReference type="Proteomes" id="UP000012065"/>
    </source>
</evidence>
<gene>
    <name evidence="1" type="ORF">BN14_03122</name>
</gene>
<accession>M5BRN0</accession>
<dbReference type="InterPro" id="IPR013780">
    <property type="entry name" value="Glyco_hydro_b"/>
</dbReference>
<dbReference type="HOGENOM" id="CLU_1760034_0_0_1"/>
<dbReference type="Gene3D" id="2.60.40.1180">
    <property type="entry name" value="Golgi alpha-mannosidase II"/>
    <property type="match status" value="1"/>
</dbReference>
<name>M5BRN0_THACB</name>
<dbReference type="Proteomes" id="UP000012065">
    <property type="component" value="Unassembled WGS sequence"/>
</dbReference>
<proteinExistence type="predicted"/>
<reference evidence="1 2" key="1">
    <citation type="journal article" date="2013" name="J. Biotechnol.">
        <title>Establishment and interpretation of the genome sequence of the phytopathogenic fungus Rhizoctonia solani AG1-IB isolate 7/3/14.</title>
        <authorList>
            <person name="Wibberg D.W."/>
            <person name="Jelonek L.J."/>
            <person name="Rupp O.R."/>
            <person name="Hennig M.H."/>
            <person name="Eikmeyer F.E."/>
            <person name="Goesmann A.G."/>
            <person name="Hartmann A.H."/>
            <person name="Borriss R.B."/>
            <person name="Grosch R.G."/>
            <person name="Puehler A.P."/>
            <person name="Schlueter A.S."/>
        </authorList>
    </citation>
    <scope>NUCLEOTIDE SEQUENCE [LARGE SCALE GENOMIC DNA]</scope>
    <source>
        <strain evidence="2">AG1-IB / isolate 7/3/14</strain>
    </source>
</reference>
<evidence type="ECO:0000313" key="1">
    <source>
        <dbReference type="EMBL" id="CCO29120.1"/>
    </source>
</evidence>
<sequence length="148" mass="16103">MTAPLSRTPTLVRAGGILVLSNKCAETVYDGEATRVAHIFPSLNSETNGAEGSFKLVEDDGKTNEHAEKGVFTELELSFQVGLGERGRQDVVVDVKELNNTYSLPYDIIWFILPPGDDRKLKTAAGSTKKTAEKKAEDGRAMLGLYLT</sequence>
<dbReference type="AlphaFoldDB" id="M5BRN0"/>